<dbReference type="PANTHER" id="PTHR12526">
    <property type="entry name" value="GLYCOSYLTRANSFERASE"/>
    <property type="match status" value="1"/>
</dbReference>
<dbReference type="InterPro" id="IPR001296">
    <property type="entry name" value="Glyco_trans_1"/>
</dbReference>
<protein>
    <submittedName>
        <fullName evidence="3">Glycosyltransferase involved in cell wall bisynthesis</fullName>
    </submittedName>
</protein>
<proteinExistence type="predicted"/>
<dbReference type="Gene3D" id="3.40.50.2000">
    <property type="entry name" value="Glycogen Phosphorylase B"/>
    <property type="match status" value="2"/>
</dbReference>
<dbReference type="Pfam" id="PF13439">
    <property type="entry name" value="Glyco_transf_4"/>
    <property type="match status" value="1"/>
</dbReference>
<dbReference type="PANTHER" id="PTHR12526:SF630">
    <property type="entry name" value="GLYCOSYLTRANSFERASE"/>
    <property type="match status" value="1"/>
</dbReference>
<evidence type="ECO:0000313" key="3">
    <source>
        <dbReference type="EMBL" id="SHJ34713.1"/>
    </source>
</evidence>
<dbReference type="InterPro" id="IPR028098">
    <property type="entry name" value="Glyco_trans_4-like_N"/>
</dbReference>
<dbReference type="EMBL" id="FQYQ01000018">
    <property type="protein sequence ID" value="SHJ34713.1"/>
    <property type="molecule type" value="Genomic_DNA"/>
</dbReference>
<dbReference type="SUPFAM" id="SSF53756">
    <property type="entry name" value="UDP-Glycosyltransferase/glycogen phosphorylase"/>
    <property type="match status" value="1"/>
</dbReference>
<dbReference type="CDD" id="cd03811">
    <property type="entry name" value="GT4_GT28_WabH-like"/>
    <property type="match status" value="1"/>
</dbReference>
<evidence type="ECO:0000259" key="2">
    <source>
        <dbReference type="Pfam" id="PF13439"/>
    </source>
</evidence>
<gene>
    <name evidence="3" type="ORF">SAMN02745725_02334</name>
</gene>
<keyword evidence="3" id="KW-0808">Transferase</keyword>
<dbReference type="OrthoDB" id="9762705at2"/>
<evidence type="ECO:0000313" key="4">
    <source>
        <dbReference type="Proteomes" id="UP000184185"/>
    </source>
</evidence>
<feature type="domain" description="Glycosyl transferase family 1" evidence="1">
    <location>
        <begin position="200"/>
        <end position="358"/>
    </location>
</feature>
<feature type="domain" description="Glycosyltransferase subfamily 4-like N-terminal" evidence="2">
    <location>
        <begin position="15"/>
        <end position="182"/>
    </location>
</feature>
<evidence type="ECO:0000259" key="1">
    <source>
        <dbReference type="Pfam" id="PF00534"/>
    </source>
</evidence>
<name>A0A1M6IK00_PSEXY</name>
<dbReference type="AlphaFoldDB" id="A0A1M6IK00"/>
<accession>A0A1M6IK00</accession>
<sequence length="381" mass="44171">MKKKILIMNDLAFGGGVEKLMYDLVWAWHEKYEITVMTYKYDESFYEHYPSDVKYLSESVPKEYKSNFLVHVFSSINRRLYEHTFMARIKRMNFDVLLCMKEGGTLLSAAKYDIPLKYAWNHTDYNNHYYSEYIFGSKENEVAAMQQFRNIICVSKDIKKGVCDVIGDPGNLIVKYNPINIENVLKKAKEPVVDVDSLELPKDEQPLRFVSVGRINDQKGYTLLIEACKALEDDGYKFEVIVVGGREPWGNEYERIQEELRRTGVTSCKFIGARQNSYKYIAIADWFISSSIYEGYSLVSQEAAILDVPMILTDCSGVRELLGDSEYGIVAPIHVVGIYKAMKRVMDDAGLHEYYKKKIMERKKIITYQDRINEIEKLFEG</sequence>
<dbReference type="Pfam" id="PF00534">
    <property type="entry name" value="Glycos_transf_1"/>
    <property type="match status" value="1"/>
</dbReference>
<organism evidence="3 4">
    <name type="scientific">Pseudobutyrivibrio xylanivorans DSM 14809</name>
    <dbReference type="NCBI Taxonomy" id="1123012"/>
    <lineage>
        <taxon>Bacteria</taxon>
        <taxon>Bacillati</taxon>
        <taxon>Bacillota</taxon>
        <taxon>Clostridia</taxon>
        <taxon>Lachnospirales</taxon>
        <taxon>Lachnospiraceae</taxon>
        <taxon>Pseudobutyrivibrio</taxon>
    </lineage>
</organism>
<reference evidence="3 4" key="1">
    <citation type="submission" date="2016-11" db="EMBL/GenBank/DDBJ databases">
        <authorList>
            <person name="Jaros S."/>
            <person name="Januszkiewicz K."/>
            <person name="Wedrychowicz H."/>
        </authorList>
    </citation>
    <scope>NUCLEOTIDE SEQUENCE [LARGE SCALE GENOMIC DNA]</scope>
    <source>
        <strain evidence="3 4">DSM 14809</strain>
    </source>
</reference>
<keyword evidence="4" id="KW-1185">Reference proteome</keyword>
<dbReference type="RefSeq" id="WP_072918230.1">
    <property type="nucleotide sequence ID" value="NZ_FQYQ01000018.1"/>
</dbReference>
<dbReference type="GO" id="GO:0016757">
    <property type="term" value="F:glycosyltransferase activity"/>
    <property type="evidence" value="ECO:0007669"/>
    <property type="project" value="InterPro"/>
</dbReference>
<dbReference type="Proteomes" id="UP000184185">
    <property type="component" value="Unassembled WGS sequence"/>
</dbReference>